<organism evidence="15 16">
    <name type="scientific">Candidimonas humi</name>
    <dbReference type="NCBI Taxonomy" id="683355"/>
    <lineage>
        <taxon>Bacteria</taxon>
        <taxon>Pseudomonadati</taxon>
        <taxon>Pseudomonadota</taxon>
        <taxon>Betaproteobacteria</taxon>
        <taxon>Burkholderiales</taxon>
        <taxon>Alcaligenaceae</taxon>
        <taxon>Candidimonas</taxon>
    </lineage>
</organism>
<keyword evidence="3 11" id="KW-0028">Amino-acid biosynthesis</keyword>
<keyword evidence="4 11" id="KW-0658">Purine biosynthesis</keyword>
<dbReference type="InterPro" id="IPR020630">
    <property type="entry name" value="THF_DH/CycHdrlase_cat_dom"/>
</dbReference>
<reference evidence="16" key="1">
    <citation type="journal article" date="2019" name="Int. J. Syst. Evol. Microbiol.">
        <title>The Global Catalogue of Microorganisms (GCM) 10K type strain sequencing project: providing services to taxonomists for standard genome sequencing and annotation.</title>
        <authorList>
            <consortium name="The Broad Institute Genomics Platform"/>
            <consortium name="The Broad Institute Genome Sequencing Center for Infectious Disease"/>
            <person name="Wu L."/>
            <person name="Ma J."/>
        </authorList>
    </citation>
    <scope>NUCLEOTIDE SEQUENCE [LARGE SCALE GENOMIC DNA]</scope>
    <source>
        <strain evidence="16">LMG 24813</strain>
    </source>
</reference>
<keyword evidence="10 11" id="KW-0511">Multifunctional enzyme</keyword>
<feature type="domain" description="Tetrahydrofolate dehydrogenase/cyclohydrolase catalytic" evidence="13">
    <location>
        <begin position="34"/>
        <end position="148"/>
    </location>
</feature>
<dbReference type="InterPro" id="IPR020867">
    <property type="entry name" value="THF_DH/CycHdrlase_CS"/>
</dbReference>
<feature type="domain" description="Tetrahydrofolate dehydrogenase/cyclohydrolase NAD(P)-binding" evidence="14">
    <location>
        <begin position="167"/>
        <end position="309"/>
    </location>
</feature>
<evidence type="ECO:0000313" key="16">
    <source>
        <dbReference type="Proteomes" id="UP001595848"/>
    </source>
</evidence>
<comment type="similarity">
    <text evidence="11">Belongs to the tetrahydrofolate dehydrogenase/cyclohydrolase family.</text>
</comment>
<protein>
    <recommendedName>
        <fullName evidence="11">Bifunctional protein FolD</fullName>
    </recommendedName>
    <domain>
        <recommendedName>
            <fullName evidence="11">Methylenetetrahydrofolate dehydrogenase</fullName>
            <ecNumber evidence="11">1.5.1.5</ecNumber>
        </recommendedName>
    </domain>
    <domain>
        <recommendedName>
            <fullName evidence="11">Methenyltetrahydrofolate cyclohydrolase</fullName>
            <ecNumber evidence="11">3.5.4.9</ecNumber>
        </recommendedName>
    </domain>
</protein>
<evidence type="ECO:0000259" key="14">
    <source>
        <dbReference type="Pfam" id="PF02882"/>
    </source>
</evidence>
<evidence type="ECO:0000256" key="12">
    <source>
        <dbReference type="SAM" id="MobiDB-lite"/>
    </source>
</evidence>
<keyword evidence="9 11" id="KW-0486">Methionine biosynthesis</keyword>
<evidence type="ECO:0000256" key="10">
    <source>
        <dbReference type="ARBA" id="ARBA00023268"/>
    </source>
</evidence>
<sequence>MSSSAAPAASSGLSDRQDAQRAPGGQDSGLGRIIDGKALSESIRADVARRARELAARGVVPGLAVVLVGDNPASQVYVRNKAAACEKAGLHSRVLRLAADISEQALLEVVQELNRDPAVHGILVQLPLPPHMDAAKVIETIAADKDVDGFHVSNAGLLMTGKPLFRPCTPYGIMKILESEQVALRGAEAVVVGASNIVGKPMAMLLLAAGATVTLCNSKTRDLGTQTRRADVLVVATGKPGIVTGDMIKPGATVIDVGINRNADGKLVGDVDFESARRVAGAITPVPGGVGPMTIAMLLVNTLEAAERSLQH</sequence>
<feature type="binding site" evidence="11">
    <location>
        <position position="259"/>
    </location>
    <ligand>
        <name>NADP(+)</name>
        <dbReference type="ChEBI" id="CHEBI:58349"/>
    </ligand>
</feature>
<dbReference type="EC" id="3.5.4.9" evidence="11"/>
<evidence type="ECO:0000256" key="4">
    <source>
        <dbReference type="ARBA" id="ARBA00022755"/>
    </source>
</evidence>
<feature type="compositionally biased region" description="Low complexity" evidence="12">
    <location>
        <begin position="1"/>
        <end position="11"/>
    </location>
</feature>
<evidence type="ECO:0000256" key="1">
    <source>
        <dbReference type="ARBA" id="ARBA00004777"/>
    </source>
</evidence>
<dbReference type="NCBIfam" id="NF010783">
    <property type="entry name" value="PRK14186.1"/>
    <property type="match status" value="1"/>
</dbReference>
<dbReference type="InterPro" id="IPR000672">
    <property type="entry name" value="THF_DH/CycHdrlase"/>
</dbReference>
<keyword evidence="2 11" id="KW-0554">One-carbon metabolism</keyword>
<evidence type="ECO:0000259" key="13">
    <source>
        <dbReference type="Pfam" id="PF00763"/>
    </source>
</evidence>
<keyword evidence="8 11" id="KW-0368">Histidine biosynthesis</keyword>
<dbReference type="PANTHER" id="PTHR48099:SF5">
    <property type="entry name" value="C-1-TETRAHYDROFOLATE SYNTHASE, CYTOPLASMIC"/>
    <property type="match status" value="1"/>
</dbReference>
<comment type="caution">
    <text evidence="11">Lacks conserved residue(s) required for the propagation of feature annotation.</text>
</comment>
<feature type="binding site" evidence="11">
    <location>
        <begin position="193"/>
        <end position="195"/>
    </location>
    <ligand>
        <name>NADP(+)</name>
        <dbReference type="ChEBI" id="CHEBI:58349"/>
    </ligand>
</feature>
<dbReference type="PROSITE" id="PS00767">
    <property type="entry name" value="THF_DHG_CYH_2"/>
    <property type="match status" value="1"/>
</dbReference>
<keyword evidence="6 11" id="KW-0521">NADP</keyword>
<evidence type="ECO:0000256" key="6">
    <source>
        <dbReference type="ARBA" id="ARBA00022857"/>
    </source>
</evidence>
<name>A0ABV8NR98_9BURK</name>
<dbReference type="Pfam" id="PF00763">
    <property type="entry name" value="THF_DHG_CYH"/>
    <property type="match status" value="1"/>
</dbReference>
<gene>
    <name evidence="11 15" type="primary">folD</name>
    <name evidence="15" type="ORF">ACFOY1_01095</name>
</gene>
<comment type="catalytic activity">
    <reaction evidence="11">
        <text>(6R)-5,10-methenyltetrahydrofolate + H2O = (6R)-10-formyltetrahydrofolate + H(+)</text>
        <dbReference type="Rhea" id="RHEA:23700"/>
        <dbReference type="ChEBI" id="CHEBI:15377"/>
        <dbReference type="ChEBI" id="CHEBI:15378"/>
        <dbReference type="ChEBI" id="CHEBI:57455"/>
        <dbReference type="ChEBI" id="CHEBI:195366"/>
        <dbReference type="EC" id="3.5.4.9"/>
    </reaction>
</comment>
<keyword evidence="5 11" id="KW-0378">Hydrolase</keyword>
<evidence type="ECO:0000256" key="7">
    <source>
        <dbReference type="ARBA" id="ARBA00023002"/>
    </source>
</evidence>
<comment type="pathway">
    <text evidence="1 11">One-carbon metabolism; tetrahydrofolate interconversion.</text>
</comment>
<feature type="region of interest" description="Disordered" evidence="12">
    <location>
        <begin position="1"/>
        <end position="32"/>
    </location>
</feature>
<evidence type="ECO:0000256" key="2">
    <source>
        <dbReference type="ARBA" id="ARBA00022563"/>
    </source>
</evidence>
<dbReference type="CDD" id="cd01080">
    <property type="entry name" value="NAD_bind_m-THF_DH_Cyclohyd"/>
    <property type="match status" value="1"/>
</dbReference>
<keyword evidence="16" id="KW-1185">Reference proteome</keyword>
<dbReference type="NCBIfam" id="NF010786">
    <property type="entry name" value="PRK14189.1"/>
    <property type="match status" value="1"/>
</dbReference>
<proteinExistence type="inferred from homology"/>
<dbReference type="InterPro" id="IPR020631">
    <property type="entry name" value="THF_DH/CycHdrlase_NAD-bd_dom"/>
</dbReference>
<dbReference type="Pfam" id="PF02882">
    <property type="entry name" value="THF_DHG_CYH_C"/>
    <property type="match status" value="1"/>
</dbReference>
<evidence type="ECO:0000313" key="15">
    <source>
        <dbReference type="EMBL" id="MFC4199535.1"/>
    </source>
</evidence>
<comment type="function">
    <text evidence="11">Catalyzes the oxidation of 5,10-methylenetetrahydrofolate to 5,10-methenyltetrahydrofolate and then the hydrolysis of 5,10-methenyltetrahydrofolate to 10-formyltetrahydrofolate.</text>
</comment>
<dbReference type="EMBL" id="JBHSBV010000001">
    <property type="protein sequence ID" value="MFC4199535.1"/>
    <property type="molecule type" value="Genomic_DNA"/>
</dbReference>
<dbReference type="PANTHER" id="PTHR48099">
    <property type="entry name" value="C-1-TETRAHYDROFOLATE SYNTHASE, CYTOPLASMIC-RELATED"/>
    <property type="match status" value="1"/>
</dbReference>
<dbReference type="EC" id="1.5.1.5" evidence="11"/>
<comment type="catalytic activity">
    <reaction evidence="11">
        <text>(6R)-5,10-methylene-5,6,7,8-tetrahydrofolate + NADP(+) = (6R)-5,10-methenyltetrahydrofolate + NADPH</text>
        <dbReference type="Rhea" id="RHEA:22812"/>
        <dbReference type="ChEBI" id="CHEBI:15636"/>
        <dbReference type="ChEBI" id="CHEBI:57455"/>
        <dbReference type="ChEBI" id="CHEBI:57783"/>
        <dbReference type="ChEBI" id="CHEBI:58349"/>
        <dbReference type="EC" id="1.5.1.5"/>
    </reaction>
</comment>
<dbReference type="NCBIfam" id="NF008058">
    <property type="entry name" value="PRK10792.1"/>
    <property type="match status" value="1"/>
</dbReference>
<evidence type="ECO:0000256" key="3">
    <source>
        <dbReference type="ARBA" id="ARBA00022605"/>
    </source>
</evidence>
<dbReference type="Proteomes" id="UP001595848">
    <property type="component" value="Unassembled WGS sequence"/>
</dbReference>
<dbReference type="HAMAP" id="MF_01576">
    <property type="entry name" value="THF_DHG_CYH"/>
    <property type="match status" value="1"/>
</dbReference>
<dbReference type="GO" id="GO:0004477">
    <property type="term" value="F:methenyltetrahydrofolate cyclohydrolase activity"/>
    <property type="evidence" value="ECO:0007669"/>
    <property type="project" value="UniProtKB-EC"/>
</dbReference>
<evidence type="ECO:0000256" key="11">
    <source>
        <dbReference type="HAMAP-Rule" id="MF_01576"/>
    </source>
</evidence>
<evidence type="ECO:0000256" key="9">
    <source>
        <dbReference type="ARBA" id="ARBA00023167"/>
    </source>
</evidence>
<keyword evidence="7 11" id="KW-0560">Oxidoreductase</keyword>
<comment type="subunit">
    <text evidence="11">Homodimer.</text>
</comment>
<comment type="caution">
    <text evidence="15">The sequence shown here is derived from an EMBL/GenBank/DDBJ whole genome shotgun (WGS) entry which is preliminary data.</text>
</comment>
<evidence type="ECO:0000256" key="8">
    <source>
        <dbReference type="ARBA" id="ARBA00023102"/>
    </source>
</evidence>
<accession>A0ABV8NR98</accession>
<dbReference type="GO" id="GO:0004488">
    <property type="term" value="F:methylenetetrahydrofolate dehydrogenase (NADP+) activity"/>
    <property type="evidence" value="ECO:0007669"/>
    <property type="project" value="UniProtKB-EC"/>
</dbReference>
<dbReference type="RefSeq" id="WP_217962777.1">
    <property type="nucleotide sequence ID" value="NZ_JAHTBN010000001.1"/>
</dbReference>
<evidence type="ECO:0000256" key="5">
    <source>
        <dbReference type="ARBA" id="ARBA00022801"/>
    </source>
</evidence>